<keyword evidence="2" id="KW-0732">Signal</keyword>
<evidence type="ECO:0000256" key="2">
    <source>
        <dbReference type="SAM" id="SignalP"/>
    </source>
</evidence>
<dbReference type="Proteomes" id="UP001301731">
    <property type="component" value="Chromosome"/>
</dbReference>
<evidence type="ECO:0000313" key="4">
    <source>
        <dbReference type="Proteomes" id="UP001301731"/>
    </source>
</evidence>
<sequence>MASTRKLWIATTVCAALALTATGCSKGGDGKAEAGKDKKASPSAPAPSPSPVDPFAGLDADAIADKAIEANKAASSMHAVGTIKADGESVDIDFSADTKGACNGKMTLNEGTAELRKVQPSMYVKGDEKFWTNAAAEDGTPRAEAVAMAEVMKGRWIKMSAKEAGSDFDMVCNNETMMKELDKDKSDRKGMTRGADADVDGVPAATLVKRDADGGTLTFYVAKEGKPYLLKAETVGGKDAGLMTFSEFDKPVVATAPPADQMLDMSKLG</sequence>
<dbReference type="RefSeq" id="WP_318103197.1">
    <property type="nucleotide sequence ID" value="NZ_CP137573.1"/>
</dbReference>
<name>A0ABZ0LS49_9ACTN</name>
<evidence type="ECO:0000313" key="3">
    <source>
        <dbReference type="EMBL" id="WOX22185.1"/>
    </source>
</evidence>
<protein>
    <recommendedName>
        <fullName evidence="5">Lipoprotein</fullName>
    </recommendedName>
</protein>
<feature type="signal peptide" evidence="2">
    <location>
        <begin position="1"/>
        <end position="15"/>
    </location>
</feature>
<reference evidence="3 4" key="1">
    <citation type="submission" date="2023-10" db="EMBL/GenBank/DDBJ databases">
        <title>The genome sequence of Streptomyces sp. HUAS YS2.</title>
        <authorList>
            <person name="Mo P."/>
        </authorList>
    </citation>
    <scope>NUCLEOTIDE SEQUENCE [LARGE SCALE GENOMIC DNA]</scope>
    <source>
        <strain evidence="3 4">HUAS YS2</strain>
    </source>
</reference>
<keyword evidence="4" id="KW-1185">Reference proteome</keyword>
<gene>
    <name evidence="3" type="ORF">R2D22_12625</name>
</gene>
<feature type="compositionally biased region" description="Basic and acidic residues" evidence="1">
    <location>
        <begin position="28"/>
        <end position="40"/>
    </location>
</feature>
<dbReference type="EMBL" id="CP137573">
    <property type="protein sequence ID" value="WOX22185.1"/>
    <property type="molecule type" value="Genomic_DNA"/>
</dbReference>
<accession>A0ABZ0LS49</accession>
<dbReference type="Gene3D" id="2.50.20.20">
    <property type="match status" value="1"/>
</dbReference>
<feature type="region of interest" description="Disordered" evidence="1">
    <location>
        <begin position="25"/>
        <end position="57"/>
    </location>
</feature>
<evidence type="ECO:0000256" key="1">
    <source>
        <dbReference type="SAM" id="MobiDB-lite"/>
    </source>
</evidence>
<organism evidence="3 4">
    <name type="scientific">Streptomyces solicathayae</name>
    <dbReference type="NCBI Taxonomy" id="3081768"/>
    <lineage>
        <taxon>Bacteria</taxon>
        <taxon>Bacillati</taxon>
        <taxon>Actinomycetota</taxon>
        <taxon>Actinomycetes</taxon>
        <taxon>Kitasatosporales</taxon>
        <taxon>Streptomycetaceae</taxon>
        <taxon>Streptomyces</taxon>
    </lineage>
</organism>
<feature type="chain" id="PRO_5045466916" description="Lipoprotein" evidence="2">
    <location>
        <begin position="16"/>
        <end position="269"/>
    </location>
</feature>
<evidence type="ECO:0008006" key="5">
    <source>
        <dbReference type="Google" id="ProtNLM"/>
    </source>
</evidence>
<proteinExistence type="predicted"/>
<dbReference type="PROSITE" id="PS51257">
    <property type="entry name" value="PROKAR_LIPOPROTEIN"/>
    <property type="match status" value="1"/>
</dbReference>